<evidence type="ECO:0000256" key="9">
    <source>
        <dbReference type="SAM" id="Phobius"/>
    </source>
</evidence>
<comment type="caution">
    <text evidence="7">Lacks conserved residue(s) required for the propagation of feature annotation.</text>
</comment>
<comment type="similarity">
    <text evidence="7">Belongs to the WRB/GET1 family.</text>
</comment>
<organism evidence="11 12">
    <name type="scientific">Trichophyton rubrum</name>
    <name type="common">Athlete's foot fungus</name>
    <name type="synonym">Epidermophyton rubrum</name>
    <dbReference type="NCBI Taxonomy" id="5551"/>
    <lineage>
        <taxon>Eukaryota</taxon>
        <taxon>Fungi</taxon>
        <taxon>Dikarya</taxon>
        <taxon>Ascomycota</taxon>
        <taxon>Pezizomycotina</taxon>
        <taxon>Eurotiomycetes</taxon>
        <taxon>Eurotiomycetidae</taxon>
        <taxon>Onygenales</taxon>
        <taxon>Arthrodermataceae</taxon>
        <taxon>Trichophyton</taxon>
    </lineage>
</organism>
<keyword evidence="4 7" id="KW-1133">Transmembrane helix</keyword>
<evidence type="ECO:0000256" key="2">
    <source>
        <dbReference type="ARBA" id="ARBA00022692"/>
    </source>
</evidence>
<sequence>MFKKKPSIKPLAPLRSSDRRKIANKIIQEYGISVPEAPAAQPEADETSAQPATTASSLSSIRNSLLPENTLAGRFSTTVGPDLQLVHGTLYVGTHPDGEERVLWIRLEQGPGTDGRIYPTVYSLWRNPGLVPLLCTTGHVMEKLYNGADLMTPGLTNGPPFPAGAVKGSVVAVSSLDKPSVPTFVGVCEIDVAGLTQVQGAKGHAVRGIQWEGDEIWGWGSTGKSGQPSPDHLDGWIRETEVAEEKLQDLDLGDDEDLDGVADGGVPINRPLEEEQRVGEEAEEEEKGGEEELPPPTTKEIDDVFEKAFIYALYQHKKDHPGDQNHGLSFPIQPSFLISNLITPFLPIFSPNQAQYYQIKKTSWKNVKKFVKHLDKIKLLKSKDRGGETIVMDVDFDDILVDQFVPYRLPKKTSSGGAKPKAASENTSGSVSSDQVNVKTLYRPSSKLVPDLFPPLSNTDVNNYYSASDVSKRLNDYISSQDPPIISPSNPRILTLNAFISNKIIPSNDVVTLSRGTIPRDTLLKRLLEDPSLCAPFHAILKPNQTLSDVKPKPGALPKTTITIERRTGSKLGTKLAGLDRFGISPQLLADELSKKCASSTSVSQAVGGAKGEMEVFLQGDHRGVVEKLLRANYNLEKPGAGPSLMMASLLLSVLAIQTITYLINTIGASTIDSLLWLLYIKLPNQASQTAREQRQAKLEVIQLKREMGATSSQDEFAKWAKLRRRHDKAMEEYDVKNKKLNAMKASFDWTIKTVRWASTTGITIILQFWFSRSPIYDLPRGWFPWQVEWILSFPRAPLGTVSIQVWGGACGTVIALIGGAVAAVVPALKGSKQSKGPAVAQRTGTPRGSREQTPTRKMQ</sequence>
<feature type="region of interest" description="Disordered" evidence="8">
    <location>
        <begin position="251"/>
        <end position="298"/>
    </location>
</feature>
<reference evidence="11 12" key="1">
    <citation type="submission" date="2016-05" db="EMBL/GenBank/DDBJ databases">
        <title>Genome sequencing of Trichophyton rubrum CMCC(F)T1i isolated from hair.</title>
        <authorList>
            <person name="Zhan P."/>
            <person name="Tao Y."/>
            <person name="Liu W."/>
        </authorList>
    </citation>
    <scope>NUCLEOTIDE SEQUENCE [LARGE SCALE GENOMIC DNA]</scope>
    <source>
        <strain evidence="12">CMCC(F)T1i</strain>
    </source>
</reference>
<dbReference type="PANTHER" id="PTHR12217:SF4">
    <property type="entry name" value="EUKARYOTIC TRANSLATION INITIATION FACTOR 2D"/>
    <property type="match status" value="1"/>
</dbReference>
<keyword evidence="6 7" id="KW-0472">Membrane</keyword>
<feature type="compositionally biased region" description="Basic and acidic residues" evidence="8">
    <location>
        <begin position="849"/>
        <end position="860"/>
    </location>
</feature>
<feature type="region of interest" description="Disordered" evidence="8">
    <location>
        <begin position="34"/>
        <end position="59"/>
    </location>
</feature>
<evidence type="ECO:0000313" key="12">
    <source>
        <dbReference type="Proteomes" id="UP000243015"/>
    </source>
</evidence>
<dbReference type="InterPro" id="IPR015947">
    <property type="entry name" value="PUA-like_sf"/>
</dbReference>
<dbReference type="FunFam" id="1.10.287.660:FF:000006">
    <property type="entry name" value="Protein GET1"/>
    <property type="match status" value="1"/>
</dbReference>
<dbReference type="EMBL" id="LHPM01000010">
    <property type="protein sequence ID" value="OAL67356.1"/>
    <property type="molecule type" value="Genomic_DNA"/>
</dbReference>
<dbReference type="InterPro" id="IPR028945">
    <property type="entry name" value="Get1"/>
</dbReference>
<dbReference type="Gene3D" id="3.10.400.20">
    <property type="match status" value="1"/>
</dbReference>
<feature type="compositionally biased region" description="Polar residues" evidence="8">
    <location>
        <begin position="424"/>
        <end position="436"/>
    </location>
</feature>
<evidence type="ECO:0000256" key="6">
    <source>
        <dbReference type="ARBA" id="ARBA00023136"/>
    </source>
</evidence>
<feature type="region of interest" description="Disordered" evidence="8">
    <location>
        <begin position="411"/>
        <end position="436"/>
    </location>
</feature>
<keyword evidence="1 7" id="KW-0813">Transport</keyword>
<evidence type="ECO:0000313" key="11">
    <source>
        <dbReference type="EMBL" id="OAL67356.1"/>
    </source>
</evidence>
<dbReference type="SUPFAM" id="SSF88697">
    <property type="entry name" value="PUA domain-like"/>
    <property type="match status" value="1"/>
</dbReference>
<feature type="transmembrane region" description="Helical" evidence="9">
    <location>
        <begin position="754"/>
        <end position="771"/>
    </location>
</feature>
<dbReference type="PANTHER" id="PTHR12217">
    <property type="entry name" value="EUKARYOTIC TRANSLATION INITIATION FACTOR 2D"/>
    <property type="match status" value="1"/>
</dbReference>
<dbReference type="CDD" id="cd11608">
    <property type="entry name" value="eIF2D_C"/>
    <property type="match status" value="1"/>
</dbReference>
<keyword evidence="5" id="KW-0175">Coiled coil</keyword>
<dbReference type="HAMAP" id="MF_03113">
    <property type="entry name" value="Get1"/>
    <property type="match status" value="1"/>
</dbReference>
<dbReference type="SUPFAM" id="SSF55159">
    <property type="entry name" value="eIF1-like"/>
    <property type="match status" value="1"/>
</dbReference>
<evidence type="ECO:0000256" key="8">
    <source>
        <dbReference type="SAM" id="MobiDB-lite"/>
    </source>
</evidence>
<protein>
    <submittedName>
        <fullName evidence="11">RNA binding protein Ligatin/Tma64</fullName>
    </submittedName>
</protein>
<evidence type="ECO:0000256" key="3">
    <source>
        <dbReference type="ARBA" id="ARBA00022824"/>
    </source>
</evidence>
<dbReference type="Gene3D" id="1.10.287.660">
    <property type="entry name" value="Helix hairpin bin"/>
    <property type="match status" value="1"/>
</dbReference>
<dbReference type="CDD" id="cd21156">
    <property type="entry name" value="PUA_eIF2d-like"/>
    <property type="match status" value="1"/>
</dbReference>
<feature type="compositionally biased region" description="Acidic residues" evidence="8">
    <location>
        <begin position="281"/>
        <end position="293"/>
    </location>
</feature>
<dbReference type="GO" id="GO:0001731">
    <property type="term" value="P:formation of translation preinitiation complex"/>
    <property type="evidence" value="ECO:0007669"/>
    <property type="project" value="InterPro"/>
</dbReference>
<keyword evidence="2 7" id="KW-0812">Transmembrane</keyword>
<dbReference type="AlphaFoldDB" id="A0A178F5W2"/>
<dbReference type="Pfam" id="PF25304">
    <property type="entry name" value="WHD_eIF2D"/>
    <property type="match status" value="1"/>
</dbReference>
<dbReference type="InterPro" id="IPR027538">
    <property type="entry name" value="Get1_fungi"/>
</dbReference>
<gene>
    <name evidence="7" type="primary">GET1</name>
    <name evidence="11" type="ORF">A7C99_1220</name>
</gene>
<feature type="topological domain" description="Lumenal" evidence="7">
    <location>
        <begin position="1"/>
        <end position="650"/>
    </location>
</feature>
<name>A0A178F5W2_TRIRU</name>
<dbReference type="GO" id="GO:0071816">
    <property type="term" value="P:tail-anchored membrane protein insertion into ER membrane"/>
    <property type="evidence" value="ECO:0007669"/>
    <property type="project" value="InterPro"/>
</dbReference>
<feature type="region of interest" description="Disordered" evidence="8">
    <location>
        <begin position="833"/>
        <end position="860"/>
    </location>
</feature>
<accession>A0A178F5W2</accession>
<dbReference type="GO" id="GO:0003743">
    <property type="term" value="F:translation initiation factor activity"/>
    <property type="evidence" value="ECO:0007669"/>
    <property type="project" value="InterPro"/>
</dbReference>
<keyword evidence="3 7" id="KW-0256">Endoplasmic reticulum</keyword>
<feature type="topological domain" description="Cytoplasmic" evidence="7">
    <location>
        <begin position="819"/>
        <end position="860"/>
    </location>
</feature>
<evidence type="ECO:0000259" key="10">
    <source>
        <dbReference type="PROSITE" id="PS50296"/>
    </source>
</evidence>
<dbReference type="Pfam" id="PF26292">
    <property type="entry name" value="PUA_elF2D"/>
    <property type="match status" value="1"/>
</dbReference>
<dbReference type="InterPro" id="IPR057429">
    <property type="entry name" value="WH_eIF2D"/>
</dbReference>
<dbReference type="InterPro" id="IPR039757">
    <property type="entry name" value="EIF2D"/>
</dbReference>
<comment type="caution">
    <text evidence="11">The sequence shown here is derived from an EMBL/GenBank/DDBJ whole genome shotgun (WGS) entry which is preliminary data.</text>
</comment>
<feature type="domain" description="SUI1" evidence="10">
    <location>
        <begin position="560"/>
        <end position="634"/>
    </location>
</feature>
<dbReference type="InterPro" id="IPR001950">
    <property type="entry name" value="SUI1"/>
</dbReference>
<dbReference type="VEuPathDB" id="FungiDB:TERG_07646"/>
<dbReference type="InterPro" id="IPR048248">
    <property type="entry name" value="PUA_eIF2d-like"/>
</dbReference>
<dbReference type="InterPro" id="IPR036877">
    <property type="entry name" value="SUI1_dom_sf"/>
</dbReference>
<dbReference type="Pfam" id="PF01253">
    <property type="entry name" value="SUI1"/>
    <property type="match status" value="1"/>
</dbReference>
<dbReference type="Gene3D" id="3.30.780.10">
    <property type="entry name" value="SUI1-like domain"/>
    <property type="match status" value="1"/>
</dbReference>
<dbReference type="Pfam" id="PF04420">
    <property type="entry name" value="CHD5"/>
    <property type="match status" value="1"/>
</dbReference>
<proteinExistence type="inferred from homology"/>
<feature type="transmembrane region" description="Helical" evidence="9">
    <location>
        <begin position="804"/>
        <end position="826"/>
    </location>
</feature>
<evidence type="ECO:0000256" key="4">
    <source>
        <dbReference type="ARBA" id="ARBA00022989"/>
    </source>
</evidence>
<dbReference type="InterPro" id="IPR039759">
    <property type="entry name" value="eIF2D_SUI1"/>
</dbReference>
<feature type="compositionally biased region" description="Acidic residues" evidence="8">
    <location>
        <begin position="251"/>
        <end position="260"/>
    </location>
</feature>
<feature type="compositionally biased region" description="Polar residues" evidence="8">
    <location>
        <begin position="47"/>
        <end position="59"/>
    </location>
</feature>
<evidence type="ECO:0000256" key="1">
    <source>
        <dbReference type="ARBA" id="ARBA00022448"/>
    </source>
</evidence>
<feature type="compositionally biased region" description="Basic and acidic residues" evidence="8">
    <location>
        <begin position="271"/>
        <end position="280"/>
    </location>
</feature>
<evidence type="ECO:0000256" key="5">
    <source>
        <dbReference type="ARBA" id="ARBA00023054"/>
    </source>
</evidence>
<evidence type="ECO:0000256" key="7">
    <source>
        <dbReference type="HAMAP-Rule" id="MF_03113"/>
    </source>
</evidence>
<dbReference type="Proteomes" id="UP000243015">
    <property type="component" value="Unassembled WGS sequence"/>
</dbReference>
<dbReference type="GO" id="GO:0043529">
    <property type="term" value="C:GET complex"/>
    <property type="evidence" value="ECO:0007669"/>
    <property type="project" value="InterPro"/>
</dbReference>
<dbReference type="InterPro" id="IPR029012">
    <property type="entry name" value="Helix_hairpin_bin_sf"/>
</dbReference>
<dbReference type="PROSITE" id="PS50296">
    <property type="entry name" value="SUI1"/>
    <property type="match status" value="1"/>
</dbReference>